<dbReference type="Proteomes" id="UP000834106">
    <property type="component" value="Chromosome 3"/>
</dbReference>
<protein>
    <recommendedName>
        <fullName evidence="3">Non-haem dioxygenase N-terminal domain-containing protein</fullName>
    </recommendedName>
</protein>
<reference evidence="4" key="1">
    <citation type="submission" date="2023-05" db="EMBL/GenBank/DDBJ databases">
        <authorList>
            <person name="Huff M."/>
        </authorList>
    </citation>
    <scope>NUCLEOTIDE SEQUENCE</scope>
</reference>
<evidence type="ECO:0000256" key="2">
    <source>
        <dbReference type="ARBA" id="ARBA00023004"/>
    </source>
</evidence>
<evidence type="ECO:0000313" key="4">
    <source>
        <dbReference type="EMBL" id="CAI9757759.1"/>
    </source>
</evidence>
<evidence type="ECO:0000259" key="3">
    <source>
        <dbReference type="Pfam" id="PF14226"/>
    </source>
</evidence>
<dbReference type="GO" id="GO:0016706">
    <property type="term" value="F:2-oxoglutarate-dependent dioxygenase activity"/>
    <property type="evidence" value="ECO:0007669"/>
    <property type="project" value="UniProtKB-ARBA"/>
</dbReference>
<dbReference type="Gene3D" id="2.60.120.330">
    <property type="entry name" value="B-lactam Antibiotic, Isopenicillin N Synthase, Chain"/>
    <property type="match status" value="1"/>
</dbReference>
<dbReference type="InterPro" id="IPR026992">
    <property type="entry name" value="DIOX_N"/>
</dbReference>
<evidence type="ECO:0000256" key="1">
    <source>
        <dbReference type="ARBA" id="ARBA00022723"/>
    </source>
</evidence>
<accession>A0AAD1YVV1</accession>
<dbReference type="InterPro" id="IPR027443">
    <property type="entry name" value="IPNS-like_sf"/>
</dbReference>
<gene>
    <name evidence="4" type="ORF">FPE_LOCUS5189</name>
</gene>
<sequence length="131" mass="14599">MGCNAQSKLPIVEFSEENLIPGTTSWVSTSLSVRGALESYGCFIAVYKKITSDLHNEMFESAKELFYLPMETKVKNKSSIAGFGYGGNFPIMPLFEYSGIENGANLEATKSFTSIMWPTGNDSLWYYTFIL</sequence>
<keyword evidence="2" id="KW-0408">Iron</keyword>
<dbReference type="Pfam" id="PF14226">
    <property type="entry name" value="DIOX_N"/>
    <property type="match status" value="1"/>
</dbReference>
<keyword evidence="1" id="KW-0479">Metal-binding</keyword>
<proteinExistence type="predicted"/>
<name>A0AAD1YVV1_9LAMI</name>
<keyword evidence="5" id="KW-1185">Reference proteome</keyword>
<feature type="domain" description="Non-haem dioxygenase N-terminal" evidence="3">
    <location>
        <begin position="10"/>
        <end position="87"/>
    </location>
</feature>
<dbReference type="EMBL" id="OU503038">
    <property type="protein sequence ID" value="CAI9757759.1"/>
    <property type="molecule type" value="Genomic_DNA"/>
</dbReference>
<dbReference type="GO" id="GO:0046872">
    <property type="term" value="F:metal ion binding"/>
    <property type="evidence" value="ECO:0007669"/>
    <property type="project" value="UniProtKB-KW"/>
</dbReference>
<evidence type="ECO:0000313" key="5">
    <source>
        <dbReference type="Proteomes" id="UP000834106"/>
    </source>
</evidence>
<organism evidence="4 5">
    <name type="scientific">Fraxinus pennsylvanica</name>
    <dbReference type="NCBI Taxonomy" id="56036"/>
    <lineage>
        <taxon>Eukaryota</taxon>
        <taxon>Viridiplantae</taxon>
        <taxon>Streptophyta</taxon>
        <taxon>Embryophyta</taxon>
        <taxon>Tracheophyta</taxon>
        <taxon>Spermatophyta</taxon>
        <taxon>Magnoliopsida</taxon>
        <taxon>eudicotyledons</taxon>
        <taxon>Gunneridae</taxon>
        <taxon>Pentapetalae</taxon>
        <taxon>asterids</taxon>
        <taxon>lamiids</taxon>
        <taxon>Lamiales</taxon>
        <taxon>Oleaceae</taxon>
        <taxon>Oleeae</taxon>
        <taxon>Fraxinus</taxon>
    </lineage>
</organism>
<dbReference type="AlphaFoldDB" id="A0AAD1YVV1"/>
<dbReference type="SUPFAM" id="SSF51197">
    <property type="entry name" value="Clavaminate synthase-like"/>
    <property type="match status" value="1"/>
</dbReference>